<dbReference type="AlphaFoldDB" id="A0A7H8NL88"/>
<keyword evidence="2" id="KW-1185">Reference proteome</keyword>
<organism evidence="1 2">
    <name type="scientific">Streptomyces buecherae</name>
    <dbReference type="NCBI Taxonomy" id="2763006"/>
    <lineage>
        <taxon>Bacteria</taxon>
        <taxon>Bacillati</taxon>
        <taxon>Actinomycetota</taxon>
        <taxon>Actinomycetes</taxon>
        <taxon>Kitasatosporales</taxon>
        <taxon>Streptomycetaceae</taxon>
        <taxon>Streptomyces</taxon>
    </lineage>
</organism>
<reference evidence="1 2" key="1">
    <citation type="submission" date="2020-06" db="EMBL/GenBank/DDBJ databases">
        <title>Genome mining for natural products.</title>
        <authorList>
            <person name="Zhang B."/>
            <person name="Shi J."/>
            <person name="Ge H."/>
        </authorList>
    </citation>
    <scope>NUCLEOTIDE SEQUENCE [LARGE SCALE GENOMIC DNA]</scope>
    <source>
        <strain evidence="1 2">NA00687</strain>
    </source>
</reference>
<dbReference type="Proteomes" id="UP000509303">
    <property type="component" value="Chromosome"/>
</dbReference>
<dbReference type="EMBL" id="CP054929">
    <property type="protein sequence ID" value="QKW54228.1"/>
    <property type="molecule type" value="Genomic_DNA"/>
</dbReference>
<evidence type="ECO:0000313" key="1">
    <source>
        <dbReference type="EMBL" id="QKW54228.1"/>
    </source>
</evidence>
<proteinExistence type="predicted"/>
<protein>
    <submittedName>
        <fullName evidence="1">Uncharacterized protein</fullName>
    </submittedName>
</protein>
<name>A0A7H8NL88_9ACTN</name>
<sequence>MAHERAAEERWAAEGRVGSYRRIVELHSAVTVEGLLVDAWTAGACVALYDALNEGNRERWLAMPVAQQCEVAVRLVMGGRR</sequence>
<evidence type="ECO:0000313" key="2">
    <source>
        <dbReference type="Proteomes" id="UP000509303"/>
    </source>
</evidence>
<accession>A0A7H8NL88</accession>
<gene>
    <name evidence="1" type="ORF">HUT08_04265</name>
</gene>